<reference evidence="3" key="1">
    <citation type="submission" date="2017-07" db="EMBL/GenBank/DDBJ databases">
        <title>Comparative genome mining reveals phylogenetic distribution patterns of secondary metabolites in Amycolatopsis.</title>
        <authorList>
            <person name="Adamek M."/>
            <person name="Alanjary M."/>
            <person name="Sales-Ortells H."/>
            <person name="Goodfellow M."/>
            <person name="Bull A.T."/>
            <person name="Kalinowski J."/>
            <person name="Ziemert N."/>
        </authorList>
    </citation>
    <scope>NUCLEOTIDE SEQUENCE [LARGE SCALE GENOMIC DNA]</scope>
    <source>
        <strain evidence="3">H5</strain>
    </source>
</reference>
<organism evidence="2 3">
    <name type="scientific">Amycolatopsis vastitatis</name>
    <dbReference type="NCBI Taxonomy" id="1905142"/>
    <lineage>
        <taxon>Bacteria</taxon>
        <taxon>Bacillati</taxon>
        <taxon>Actinomycetota</taxon>
        <taxon>Actinomycetes</taxon>
        <taxon>Pseudonocardiales</taxon>
        <taxon>Pseudonocardiaceae</taxon>
        <taxon>Amycolatopsis</taxon>
    </lineage>
</organism>
<comment type="caution">
    <text evidence="2">The sequence shown here is derived from an EMBL/GenBank/DDBJ whole genome shotgun (WGS) entry which is preliminary data.</text>
</comment>
<proteinExistence type="predicted"/>
<gene>
    <name evidence="2" type="ORF">CF165_33270</name>
</gene>
<feature type="region of interest" description="Disordered" evidence="1">
    <location>
        <begin position="214"/>
        <end position="245"/>
    </location>
</feature>
<dbReference type="EMBL" id="NMUL01000039">
    <property type="protein sequence ID" value="OXM62661.1"/>
    <property type="molecule type" value="Genomic_DNA"/>
</dbReference>
<protein>
    <submittedName>
        <fullName evidence="2">Uncharacterized protein</fullName>
    </submittedName>
</protein>
<feature type="compositionally biased region" description="Basic and acidic residues" evidence="1">
    <location>
        <begin position="216"/>
        <end position="229"/>
    </location>
</feature>
<evidence type="ECO:0000313" key="2">
    <source>
        <dbReference type="EMBL" id="OXM62661.1"/>
    </source>
</evidence>
<keyword evidence="3" id="KW-1185">Reference proteome</keyword>
<sequence length="245" mass="26420">MFSQPTKITGQWMPLVPGTRMVMEGRANRGGGVLPHRITFTVTDLTKVIDGVPNLVTWDVDTDKNTVSEAELAFFAQDDGGNVWNFGEYPEEYKGGKFSGAPSTWIAGLSRAEAGIQVPAKVQLGTPEVLQGSSPDVEFLDCAKDVKAADKTCVPLGCYDQVRVVDERSPLAPDSGVQRKSYAPGIGNVRVEAVGDPEGETLVLVERTTLSPAELAKAREETRKLDQHGRATHPIYKNSAPLQGP</sequence>
<evidence type="ECO:0000313" key="3">
    <source>
        <dbReference type="Proteomes" id="UP000215199"/>
    </source>
</evidence>
<name>A0A229SVE7_9PSEU</name>
<accession>A0A229SVE7</accession>
<dbReference type="AlphaFoldDB" id="A0A229SVE7"/>
<dbReference type="Proteomes" id="UP000215199">
    <property type="component" value="Unassembled WGS sequence"/>
</dbReference>
<evidence type="ECO:0000256" key="1">
    <source>
        <dbReference type="SAM" id="MobiDB-lite"/>
    </source>
</evidence>